<proteinExistence type="predicted"/>
<keyword evidence="3" id="KW-1185">Reference proteome</keyword>
<evidence type="ECO:0000313" key="3">
    <source>
        <dbReference type="Proteomes" id="UP001154078"/>
    </source>
</evidence>
<dbReference type="EMBL" id="OV121139">
    <property type="protein sequence ID" value="CAH0563169.1"/>
    <property type="molecule type" value="Genomic_DNA"/>
</dbReference>
<gene>
    <name evidence="2" type="ORF">MELIAE_LOCUS12149</name>
</gene>
<organism evidence="2 3">
    <name type="scientific">Brassicogethes aeneus</name>
    <name type="common">Rape pollen beetle</name>
    <name type="synonym">Meligethes aeneus</name>
    <dbReference type="NCBI Taxonomy" id="1431903"/>
    <lineage>
        <taxon>Eukaryota</taxon>
        <taxon>Metazoa</taxon>
        <taxon>Ecdysozoa</taxon>
        <taxon>Arthropoda</taxon>
        <taxon>Hexapoda</taxon>
        <taxon>Insecta</taxon>
        <taxon>Pterygota</taxon>
        <taxon>Neoptera</taxon>
        <taxon>Endopterygota</taxon>
        <taxon>Coleoptera</taxon>
        <taxon>Polyphaga</taxon>
        <taxon>Cucujiformia</taxon>
        <taxon>Nitidulidae</taxon>
        <taxon>Meligethinae</taxon>
        <taxon>Brassicogethes</taxon>
    </lineage>
</organism>
<dbReference type="AlphaFoldDB" id="A0A9P0FPH6"/>
<name>A0A9P0FPH6_BRAAE</name>
<protein>
    <submittedName>
        <fullName evidence="2">Uncharacterized protein</fullName>
    </submittedName>
</protein>
<reference evidence="2" key="1">
    <citation type="submission" date="2021-12" db="EMBL/GenBank/DDBJ databases">
        <authorList>
            <person name="King R."/>
        </authorList>
    </citation>
    <scope>NUCLEOTIDE SEQUENCE</scope>
</reference>
<keyword evidence="1" id="KW-0175">Coiled coil</keyword>
<sequence>MEIVKDLKKALDTEREEIKIEREEIRKESKEMKKEAEALKREAGTLSLQIKGMEALKQVDRTLKEVAAAPMSYAQAAGEAAAPGGEDPFRKDWDRIVAAANTLETSENAEMGALCRAIMSAQEAGMGKAIDGSRVPKPMVTRELRVEGSQSYDHFRAVEIRGWPADSFRGTEIVEVNPVTSTSEEVGLIIPCGMEDMAEGILAVARDRFPDLANNMEGEQILETYTKMGSIKRTKKILVARPNAEDPAEAMFQGMVELGEIAKAIGAEMLSLAAPAVTAVTARKMAACVLVAKLEILARVCVPKRQLRQAGITRPPLARQTSIKPKKIHRHEAVLIKGSKREEYPALLASARKALKGHDLRVADVHQTRDGHLLISLSEGSAKDVAKIITEGNVGEKVEALMSERRTTLMMSNIEAALGEADIRAAIVEQTGAAAEDIEVRDLRGGFKGKQTATVLAPAEISATILAHRGIIMGLTPASARPRVNIEKCHKCWKPGQVRRDGSVKVLPQVRQNRAHGR</sequence>
<evidence type="ECO:0000256" key="1">
    <source>
        <dbReference type="SAM" id="Coils"/>
    </source>
</evidence>
<feature type="coiled-coil region" evidence="1">
    <location>
        <begin position="4"/>
        <end position="49"/>
    </location>
</feature>
<dbReference type="Proteomes" id="UP001154078">
    <property type="component" value="Chromosome 8"/>
</dbReference>
<accession>A0A9P0FPH6</accession>
<evidence type="ECO:0000313" key="2">
    <source>
        <dbReference type="EMBL" id="CAH0563169.1"/>
    </source>
</evidence>